<feature type="transmembrane region" description="Helical" evidence="2">
    <location>
        <begin position="168"/>
        <end position="185"/>
    </location>
</feature>
<keyword evidence="2" id="KW-1133">Transmembrane helix</keyword>
<sequence>MSVTPAAAPEYGSVRRGTGAIRRVPPIAVAAALILAQLGVRGWVAGSGFFYWDDLILVGRAGTEPLLSANLLLHSHDGHFMPLAFVLAWVVTAVAPLNWAGPVVSLLALQLVASVAVLRMLIVLDTRRADPPRWRDARWITLLPLVFYLFCPLTLPSFAWWAAALNALPLQAALAWVIGDAVLLVRTGRRRYALTGVAVFAAGLLFFEKCVVIPFVAFAVAALIGHIDHLPGAVRAVARRAASLWAGSAVVLICWAGVYFAVLDTSAVRSDPANLRDLLHSATSLGIVPTLLGGPWSWARWLPSTPWAVPPGWAVALSWIALGGAVLVSVRTRARVTPVWILLAAYVIAAQLPIALIRGGPNTAAELMQSLRYLADVAVVLSAAGALLLRAHPRPQSAGSVHASANSAGGRWARQRVGSGKSAGGRWVRRRVGSGESAGGRWVRRRVGSGKSAGGRWAGRRVGSGESAGGRWAGQRDRVGVVALALVFVASSLWSTGTFARSWSVSPARTYLTTVRAGLDAGGPALLDQEVPWAVLTPLAYPQNLASRVLSPVAPDAFADSTPQLRMITDSGEIVPAQVWWNRGIRPGPEPGCGYRIDGEASVELALDGPMLDNGWTAQLNYFANRDGRVVVGMEHGRVVSVPIRAGLHTVFVRLVGSGSALRIASRTPGLDLCVGSGPVGVASYDR</sequence>
<feature type="transmembrane region" description="Helical" evidence="2">
    <location>
        <begin position="339"/>
        <end position="359"/>
    </location>
</feature>
<accession>A0A7G1KZ73</accession>
<name>A0A7G1KZ73_9NOCA</name>
<feature type="region of interest" description="Disordered" evidence="1">
    <location>
        <begin position="399"/>
        <end position="424"/>
    </location>
</feature>
<keyword evidence="4" id="KW-1185">Reference proteome</keyword>
<feature type="transmembrane region" description="Helical" evidence="2">
    <location>
        <begin position="311"/>
        <end position="330"/>
    </location>
</feature>
<evidence type="ECO:0000313" key="4">
    <source>
        <dbReference type="Proteomes" id="UP000516173"/>
    </source>
</evidence>
<organism evidence="3 4">
    <name type="scientific">Nocardia wallacei</name>
    <dbReference type="NCBI Taxonomy" id="480035"/>
    <lineage>
        <taxon>Bacteria</taxon>
        <taxon>Bacillati</taxon>
        <taxon>Actinomycetota</taxon>
        <taxon>Actinomycetes</taxon>
        <taxon>Mycobacteriales</taxon>
        <taxon>Nocardiaceae</taxon>
        <taxon>Nocardia</taxon>
    </lineage>
</organism>
<gene>
    <name evidence="3" type="ORF">NWFMUON74_71010</name>
</gene>
<reference evidence="3 4" key="1">
    <citation type="submission" date="2020-08" db="EMBL/GenBank/DDBJ databases">
        <title>Genome Sequencing of Nocardia wallacei strain FMUON74 and assembly.</title>
        <authorList>
            <person name="Toyokawa M."/>
            <person name="Uesaka K."/>
        </authorList>
    </citation>
    <scope>NUCLEOTIDE SEQUENCE [LARGE SCALE GENOMIC DNA]</scope>
    <source>
        <strain evidence="3 4">FMUON74</strain>
    </source>
</reference>
<evidence type="ECO:0000256" key="1">
    <source>
        <dbReference type="SAM" id="MobiDB-lite"/>
    </source>
</evidence>
<evidence type="ECO:0000256" key="2">
    <source>
        <dbReference type="SAM" id="Phobius"/>
    </source>
</evidence>
<dbReference type="GeneID" id="80351470"/>
<dbReference type="Proteomes" id="UP000516173">
    <property type="component" value="Chromosome"/>
</dbReference>
<keyword evidence="2" id="KW-0472">Membrane</keyword>
<dbReference type="EMBL" id="AP023396">
    <property type="protein sequence ID" value="BCK59329.1"/>
    <property type="molecule type" value="Genomic_DNA"/>
</dbReference>
<keyword evidence="2" id="KW-0812">Transmembrane</keyword>
<protein>
    <submittedName>
        <fullName evidence="3">Uncharacterized protein</fullName>
    </submittedName>
</protein>
<feature type="transmembrane region" description="Helical" evidence="2">
    <location>
        <begin position="197"/>
        <end position="224"/>
    </location>
</feature>
<proteinExistence type="predicted"/>
<evidence type="ECO:0000313" key="3">
    <source>
        <dbReference type="EMBL" id="BCK59329.1"/>
    </source>
</evidence>
<dbReference type="AlphaFoldDB" id="A0A7G1KZ73"/>
<dbReference type="RefSeq" id="WP_187685931.1">
    <property type="nucleotide sequence ID" value="NZ_AP023396.1"/>
</dbReference>
<feature type="transmembrane region" description="Helical" evidence="2">
    <location>
        <begin position="24"/>
        <end position="43"/>
    </location>
</feature>
<dbReference type="KEGG" id="nwl:NWFMUON74_71010"/>
<feature type="transmembrane region" description="Helical" evidence="2">
    <location>
        <begin position="244"/>
        <end position="266"/>
    </location>
</feature>
<feature type="region of interest" description="Disordered" evidence="1">
    <location>
        <begin position="443"/>
        <end position="472"/>
    </location>
</feature>
<feature type="transmembrane region" description="Helical" evidence="2">
    <location>
        <begin position="142"/>
        <end position="162"/>
    </location>
</feature>
<feature type="transmembrane region" description="Helical" evidence="2">
    <location>
        <begin position="103"/>
        <end position="122"/>
    </location>
</feature>